<keyword evidence="1" id="KW-0812">Transmembrane</keyword>
<evidence type="ECO:0000256" key="1">
    <source>
        <dbReference type="SAM" id="Phobius"/>
    </source>
</evidence>
<dbReference type="RefSeq" id="WP_110125612.1">
    <property type="nucleotide sequence ID" value="NZ_QHLY01000005.1"/>
</dbReference>
<accession>A0A318A295</accession>
<feature type="transmembrane region" description="Helical" evidence="1">
    <location>
        <begin position="20"/>
        <end position="52"/>
    </location>
</feature>
<feature type="transmembrane region" description="Helical" evidence="1">
    <location>
        <begin position="125"/>
        <end position="148"/>
    </location>
</feature>
<keyword evidence="1" id="KW-1133">Transmembrane helix</keyword>
<dbReference type="Proteomes" id="UP000246722">
    <property type="component" value="Unassembled WGS sequence"/>
</dbReference>
<dbReference type="OrthoDB" id="3790530at2"/>
<dbReference type="EMBL" id="QHLY01000005">
    <property type="protein sequence ID" value="PXA72088.1"/>
    <property type="molecule type" value="Genomic_DNA"/>
</dbReference>
<sequence>MMHTLVRAPAGPAELAADALRVLALLGIVIASIGWGAVAGWSLALVAGGMVVPRLLGVRPSVDIAFGVVVLVAVWSSVLDIYVSTRWWDLPVHFLANGLCAAVAYILLVRLAVVADAATLPRPVLSTVVVTTAVGLTLGVLWEIFEWIGHTFIDEGIFVGYTDTIGDLVWGGLGALLAGCGMRYLAGHPSPHEGVAAR</sequence>
<evidence type="ECO:0000313" key="2">
    <source>
        <dbReference type="EMBL" id="PXA72088.1"/>
    </source>
</evidence>
<feature type="transmembrane region" description="Helical" evidence="1">
    <location>
        <begin position="64"/>
        <end position="82"/>
    </location>
</feature>
<reference evidence="2 3" key="1">
    <citation type="submission" date="2018-05" db="EMBL/GenBank/DDBJ databases">
        <title>Genetic diversity of glacier-inhabiting Cryobacterium bacteria in China and description of Cryobacterium mengkeensis sp. nov. and Arthrobacter glacialis sp. nov.</title>
        <authorList>
            <person name="Liu Q."/>
            <person name="Xin Y.-H."/>
        </authorList>
    </citation>
    <scope>NUCLEOTIDE SEQUENCE [LARGE SCALE GENOMIC DNA]</scope>
    <source>
        <strain evidence="2 3">SK-1</strain>
    </source>
</reference>
<dbReference type="InterPro" id="IPR014509">
    <property type="entry name" value="YjdF-like"/>
</dbReference>
<comment type="caution">
    <text evidence="2">The sequence shown here is derived from an EMBL/GenBank/DDBJ whole genome shotgun (WGS) entry which is preliminary data.</text>
</comment>
<evidence type="ECO:0000313" key="3">
    <source>
        <dbReference type="Proteomes" id="UP000246722"/>
    </source>
</evidence>
<gene>
    <name evidence="2" type="ORF">CTB96_04085</name>
</gene>
<dbReference type="AlphaFoldDB" id="A0A318A295"/>
<dbReference type="Pfam" id="PF09997">
    <property type="entry name" value="DUF2238"/>
    <property type="match status" value="1"/>
</dbReference>
<proteinExistence type="predicted"/>
<feature type="transmembrane region" description="Helical" evidence="1">
    <location>
        <begin position="168"/>
        <end position="186"/>
    </location>
</feature>
<evidence type="ECO:0008006" key="4">
    <source>
        <dbReference type="Google" id="ProtNLM"/>
    </source>
</evidence>
<protein>
    <recommendedName>
        <fullName evidence="4">DUF2238 domain-containing protein</fullName>
    </recommendedName>
</protein>
<keyword evidence="1" id="KW-0472">Membrane</keyword>
<feature type="transmembrane region" description="Helical" evidence="1">
    <location>
        <begin position="94"/>
        <end position="113"/>
    </location>
</feature>
<name>A0A318A295_9MICO</name>
<keyword evidence="3" id="KW-1185">Reference proteome</keyword>
<organism evidence="2 3">
    <name type="scientific">Cryobacterium arcticum</name>
    <dbReference type="NCBI Taxonomy" id="670052"/>
    <lineage>
        <taxon>Bacteria</taxon>
        <taxon>Bacillati</taxon>
        <taxon>Actinomycetota</taxon>
        <taxon>Actinomycetes</taxon>
        <taxon>Micrococcales</taxon>
        <taxon>Microbacteriaceae</taxon>
        <taxon>Cryobacterium</taxon>
    </lineage>
</organism>